<evidence type="ECO:0000313" key="2">
    <source>
        <dbReference type="EMBL" id="ELZ00788.1"/>
    </source>
</evidence>
<dbReference type="PATRIC" id="fig|29540.5.peg.2258"/>
<sequence length="177" mass="19689">MVGADSISIELTDEEMEDVEEIARARNQSYADGRTADTNYTPESGENVHVTGIKAEIALSILYEEAEVDRSVSALGDNGVDAQLRIGNEMLDVDVKATTYDNGWLLIKQGYDHEEADAFVVAVVDGATVEFRGWMRNSAVLRDENLEESPTNGATHSNYTIRDNDRYVRMPEPDIER</sequence>
<protein>
    <submittedName>
        <fullName evidence="2">Uncharacterized protein</fullName>
    </submittedName>
</protein>
<dbReference type="RefSeq" id="WP_006109264.1">
    <property type="nucleotide sequence ID" value="NZ_AOIO01000029.1"/>
</dbReference>
<name>M0AS60_NATA1</name>
<proteinExistence type="predicted"/>
<evidence type="ECO:0000313" key="3">
    <source>
        <dbReference type="Proteomes" id="UP000011554"/>
    </source>
</evidence>
<organism evidence="2 3">
    <name type="scientific">Natrialba asiatica (strain ATCC 700177 / DSM 12278 / JCM 9576 / FERM P-10747 / NBRC 102637 / 172P1)</name>
    <dbReference type="NCBI Taxonomy" id="29540"/>
    <lineage>
        <taxon>Archaea</taxon>
        <taxon>Methanobacteriati</taxon>
        <taxon>Methanobacteriota</taxon>
        <taxon>Stenosarchaea group</taxon>
        <taxon>Halobacteria</taxon>
        <taxon>Halobacteriales</taxon>
        <taxon>Natrialbaceae</taxon>
        <taxon>Natrialba</taxon>
    </lineage>
</organism>
<gene>
    <name evidence="2" type="ORF">C481_11155</name>
</gene>
<evidence type="ECO:0000256" key="1">
    <source>
        <dbReference type="SAM" id="MobiDB-lite"/>
    </source>
</evidence>
<dbReference type="AlphaFoldDB" id="M0AS60"/>
<dbReference type="EMBL" id="AOIO01000029">
    <property type="protein sequence ID" value="ELZ00788.1"/>
    <property type="molecule type" value="Genomic_DNA"/>
</dbReference>
<feature type="compositionally biased region" description="Polar residues" evidence="1">
    <location>
        <begin position="148"/>
        <end position="161"/>
    </location>
</feature>
<feature type="compositionally biased region" description="Basic and acidic residues" evidence="1">
    <location>
        <begin position="162"/>
        <end position="177"/>
    </location>
</feature>
<comment type="caution">
    <text evidence="2">The sequence shown here is derived from an EMBL/GenBank/DDBJ whole genome shotgun (WGS) entry which is preliminary data.</text>
</comment>
<feature type="region of interest" description="Disordered" evidence="1">
    <location>
        <begin position="146"/>
        <end position="177"/>
    </location>
</feature>
<reference evidence="2 3" key="1">
    <citation type="journal article" date="2014" name="PLoS Genet.">
        <title>Phylogenetically driven sequencing of extremely halophilic archaea reveals strategies for static and dynamic osmo-response.</title>
        <authorList>
            <person name="Becker E.A."/>
            <person name="Seitzer P.M."/>
            <person name="Tritt A."/>
            <person name="Larsen D."/>
            <person name="Krusor M."/>
            <person name="Yao A.I."/>
            <person name="Wu D."/>
            <person name="Madern D."/>
            <person name="Eisen J.A."/>
            <person name="Darling A.E."/>
            <person name="Facciotti M.T."/>
        </authorList>
    </citation>
    <scope>NUCLEOTIDE SEQUENCE [LARGE SCALE GENOMIC DNA]</scope>
    <source>
        <strain evidence="2 3">DSM 12278</strain>
    </source>
</reference>
<dbReference type="Proteomes" id="UP000011554">
    <property type="component" value="Unassembled WGS sequence"/>
</dbReference>
<keyword evidence="3" id="KW-1185">Reference proteome</keyword>
<accession>M0AS60</accession>